<evidence type="ECO:0000313" key="4">
    <source>
        <dbReference type="EMBL" id="OHA45197.1"/>
    </source>
</evidence>
<dbReference type="EMBL" id="MHSN01000011">
    <property type="protein sequence ID" value="OHA45197.1"/>
    <property type="molecule type" value="Genomic_DNA"/>
</dbReference>
<comment type="caution">
    <text evidence="4">The sequence shown here is derived from an EMBL/GenBank/DDBJ whole genome shotgun (WGS) entry which is preliminary data.</text>
</comment>
<keyword evidence="1" id="KW-0175">Coiled coil</keyword>
<name>A0A1G2PA23_9BACT</name>
<evidence type="ECO:0000313" key="5">
    <source>
        <dbReference type="Proteomes" id="UP000176881"/>
    </source>
</evidence>
<gene>
    <name evidence="4" type="ORF">A3G59_03115</name>
</gene>
<feature type="transmembrane region" description="Helical" evidence="2">
    <location>
        <begin position="21"/>
        <end position="37"/>
    </location>
</feature>
<dbReference type="STRING" id="1802335.A3G59_03115"/>
<protein>
    <recommendedName>
        <fullName evidence="3">Rod shape-determining protein MreC beta-barrel core domain-containing protein</fullName>
    </recommendedName>
</protein>
<evidence type="ECO:0000259" key="3">
    <source>
        <dbReference type="Pfam" id="PF04085"/>
    </source>
</evidence>
<dbReference type="AlphaFoldDB" id="A0A1G2PA23"/>
<dbReference type="InterPro" id="IPR055342">
    <property type="entry name" value="MreC_beta-barrel_core"/>
</dbReference>
<dbReference type="Pfam" id="PF04085">
    <property type="entry name" value="MreC"/>
    <property type="match status" value="1"/>
</dbReference>
<dbReference type="Gene3D" id="2.40.10.340">
    <property type="entry name" value="Rod shape-determining protein MreC, domain 1"/>
    <property type="match status" value="1"/>
</dbReference>
<dbReference type="InterPro" id="IPR042177">
    <property type="entry name" value="Cell/Rod_1"/>
</dbReference>
<keyword evidence="2" id="KW-1133">Transmembrane helix</keyword>
<evidence type="ECO:0000256" key="2">
    <source>
        <dbReference type="SAM" id="Phobius"/>
    </source>
</evidence>
<evidence type="ECO:0000256" key="1">
    <source>
        <dbReference type="SAM" id="Coils"/>
    </source>
</evidence>
<proteinExistence type="predicted"/>
<feature type="domain" description="Rod shape-determining protein MreC beta-barrel core" evidence="3">
    <location>
        <begin position="138"/>
        <end position="271"/>
    </location>
</feature>
<reference evidence="4 5" key="1">
    <citation type="journal article" date="2016" name="Nat. Commun.">
        <title>Thousands of microbial genomes shed light on interconnected biogeochemical processes in an aquifer system.</title>
        <authorList>
            <person name="Anantharaman K."/>
            <person name="Brown C.T."/>
            <person name="Hug L.A."/>
            <person name="Sharon I."/>
            <person name="Castelle C.J."/>
            <person name="Probst A.J."/>
            <person name="Thomas B.C."/>
            <person name="Singh A."/>
            <person name="Wilkins M.J."/>
            <person name="Karaoz U."/>
            <person name="Brodie E.L."/>
            <person name="Williams K.H."/>
            <person name="Hubbard S.S."/>
            <person name="Banfield J.F."/>
        </authorList>
    </citation>
    <scope>NUCLEOTIDE SEQUENCE [LARGE SCALE GENOMIC DNA]</scope>
</reference>
<feature type="coiled-coil region" evidence="1">
    <location>
        <begin position="84"/>
        <end position="111"/>
    </location>
</feature>
<organism evidence="4 5">
    <name type="scientific">Candidatus Taylorbacteria bacterium RIFCSPLOWO2_12_FULL_47_20</name>
    <dbReference type="NCBI Taxonomy" id="1802335"/>
    <lineage>
        <taxon>Bacteria</taxon>
        <taxon>Candidatus Tayloriibacteriota</taxon>
    </lineage>
</organism>
<dbReference type="Proteomes" id="UP000176881">
    <property type="component" value="Unassembled WGS sequence"/>
</dbReference>
<accession>A0A1G2PA23</accession>
<keyword evidence="2" id="KW-0472">Membrane</keyword>
<sequence length="292" mass="31724">MTRSIREIQIRKRGARLGPKSLIFIIVALLLALYFFAPNLPAMALRYFGVGIWQSGEVVRNSLVSVEETRMAFFGSRARLLELLRDERSLTAELAAKNANLEAELARMENASEFIALSGFGEEEVITTAAVVSKPPFSPYDTLIVLSDGEARMSHGDLVVVGGSVIGEVTDASGRTAKVKLYSYPDLQKEILIGEEKIAAVSFGRGGGNFVARVPSHLSVTADDKIYLSSHPTSVFAKVGKVEADSRQTFKVVFFSSPVNFTQLGRVAIVKDDAIIPLSYSDDAATTTENNQ</sequence>
<keyword evidence="2" id="KW-0812">Transmembrane</keyword>